<evidence type="ECO:0000256" key="1">
    <source>
        <dbReference type="ARBA" id="ARBA00022737"/>
    </source>
</evidence>
<dbReference type="InterPro" id="IPR011990">
    <property type="entry name" value="TPR-like_helical_dom_sf"/>
</dbReference>
<evidence type="ECO:0000256" key="3">
    <source>
        <dbReference type="ARBA" id="ARBA00022803"/>
    </source>
</evidence>
<sequence length="315" mass="33610">MQRKRLDVETCKARLEDIEARLKAGKLNKAEADAARLALLSQLRSSRWGLGLGLRRAPRTLIAPAAVFLLVAGIGIAVSYVADPPEAAGPADTTSYSESGFGADGEMLASLTDYTRSIGSEDAASAPADGKSLPDVNTLIERLAARLETTPEDIEGWEMLGRSYFHTARYEQAATAFARAMELDPSSTELKRSYEEAKAKASNSANSETASSLQTGAVGKGGDGPGVEKIAEAEAMPPHDREAQIRSMVDGLAHRLESSPRDVEGWTRLMRSRVVLGEREVATTAFRKALDVFKDDSAASSQITAAAIELGLKAE</sequence>
<evidence type="ECO:0000256" key="2">
    <source>
        <dbReference type="ARBA" id="ARBA00022748"/>
    </source>
</evidence>
<dbReference type="SMART" id="SM00028">
    <property type="entry name" value="TPR"/>
    <property type="match status" value="2"/>
</dbReference>
<evidence type="ECO:0000256" key="6">
    <source>
        <dbReference type="SAM" id="Phobius"/>
    </source>
</evidence>
<feature type="domain" description="Cytochrome c-type biogenesis protein H TPR" evidence="7">
    <location>
        <begin position="134"/>
        <end position="213"/>
    </location>
</feature>
<keyword evidence="6" id="KW-1133">Transmembrane helix</keyword>
<keyword evidence="2" id="KW-0201">Cytochrome c-type biogenesis</keyword>
<feature type="region of interest" description="Disordered" evidence="5">
    <location>
        <begin position="192"/>
        <end position="223"/>
    </location>
</feature>
<evidence type="ECO:0000256" key="4">
    <source>
        <dbReference type="PROSITE-ProRule" id="PRU00339"/>
    </source>
</evidence>
<dbReference type="PANTHER" id="PTHR47870">
    <property type="entry name" value="CYTOCHROME C-TYPE BIOGENESIS PROTEIN CCMH"/>
    <property type="match status" value="1"/>
</dbReference>
<dbReference type="AlphaFoldDB" id="A0A6I3KPW5"/>
<name>A0A6I3KPW5_9HYPH</name>
<keyword evidence="6" id="KW-0812">Transmembrane</keyword>
<feature type="repeat" description="TPR" evidence="4">
    <location>
        <begin position="154"/>
        <end position="187"/>
    </location>
</feature>
<evidence type="ECO:0000259" key="7">
    <source>
        <dbReference type="Pfam" id="PF23914"/>
    </source>
</evidence>
<protein>
    <submittedName>
        <fullName evidence="8">Tetratricopeptide repeat protein</fullName>
    </submittedName>
</protein>
<dbReference type="GO" id="GO:0017004">
    <property type="term" value="P:cytochrome complex assembly"/>
    <property type="evidence" value="ECO:0007669"/>
    <property type="project" value="UniProtKB-KW"/>
</dbReference>
<dbReference type="InterPro" id="IPR051263">
    <property type="entry name" value="C-type_cytochrome_biogenesis"/>
</dbReference>
<comment type="caution">
    <text evidence="8">The sequence shown here is derived from an EMBL/GenBank/DDBJ whole genome shotgun (WGS) entry which is preliminary data.</text>
</comment>
<dbReference type="PROSITE" id="PS50005">
    <property type="entry name" value="TPR"/>
    <property type="match status" value="1"/>
</dbReference>
<accession>A0A6I3KPW5</accession>
<keyword evidence="6" id="KW-0472">Membrane</keyword>
<evidence type="ECO:0000313" key="8">
    <source>
        <dbReference type="EMBL" id="MTD94741.1"/>
    </source>
</evidence>
<dbReference type="PANTHER" id="PTHR47870:SF1">
    <property type="entry name" value="CYTOCHROME C-TYPE BIOGENESIS PROTEIN CCMH"/>
    <property type="match status" value="1"/>
</dbReference>
<feature type="compositionally biased region" description="Low complexity" evidence="5">
    <location>
        <begin position="200"/>
        <end position="212"/>
    </location>
</feature>
<organism evidence="8 9">
    <name type="scientific">Hyphomicrobium album</name>
    <dbReference type="NCBI Taxonomy" id="2665159"/>
    <lineage>
        <taxon>Bacteria</taxon>
        <taxon>Pseudomonadati</taxon>
        <taxon>Pseudomonadota</taxon>
        <taxon>Alphaproteobacteria</taxon>
        <taxon>Hyphomicrobiales</taxon>
        <taxon>Hyphomicrobiaceae</taxon>
        <taxon>Hyphomicrobium</taxon>
    </lineage>
</organism>
<dbReference type="Pfam" id="PF23914">
    <property type="entry name" value="TPR_CcmH_CycH"/>
    <property type="match status" value="1"/>
</dbReference>
<evidence type="ECO:0000256" key="5">
    <source>
        <dbReference type="SAM" id="MobiDB-lite"/>
    </source>
</evidence>
<gene>
    <name evidence="8" type="ORF">GIW81_10400</name>
</gene>
<keyword evidence="3 4" id="KW-0802">TPR repeat</keyword>
<dbReference type="SUPFAM" id="SSF48452">
    <property type="entry name" value="TPR-like"/>
    <property type="match status" value="1"/>
</dbReference>
<proteinExistence type="predicted"/>
<dbReference type="InterPro" id="IPR019734">
    <property type="entry name" value="TPR_rpt"/>
</dbReference>
<reference evidence="8 9" key="1">
    <citation type="submission" date="2019-11" db="EMBL/GenBank/DDBJ databases">
        <title>Identification of a novel strain.</title>
        <authorList>
            <person name="Xu Q."/>
            <person name="Wang G."/>
        </authorList>
    </citation>
    <scope>NUCLEOTIDE SEQUENCE [LARGE SCALE GENOMIC DNA]</scope>
    <source>
        <strain evidence="9">xq</strain>
    </source>
</reference>
<keyword evidence="9" id="KW-1185">Reference proteome</keyword>
<feature type="transmembrane region" description="Helical" evidence="6">
    <location>
        <begin position="61"/>
        <end position="82"/>
    </location>
</feature>
<dbReference type="RefSeq" id="WP_154739124.1">
    <property type="nucleotide sequence ID" value="NZ_WMBQ01000001.1"/>
</dbReference>
<evidence type="ECO:0000313" key="9">
    <source>
        <dbReference type="Proteomes" id="UP000440694"/>
    </source>
</evidence>
<dbReference type="EMBL" id="WMBQ01000001">
    <property type="protein sequence ID" value="MTD94741.1"/>
    <property type="molecule type" value="Genomic_DNA"/>
</dbReference>
<dbReference type="InterPro" id="IPR056413">
    <property type="entry name" value="TPR_CcmH_CycH"/>
</dbReference>
<dbReference type="PROSITE" id="PS50293">
    <property type="entry name" value="TPR_REGION"/>
    <property type="match status" value="1"/>
</dbReference>
<keyword evidence="1" id="KW-0677">Repeat</keyword>
<dbReference type="Gene3D" id="1.25.40.10">
    <property type="entry name" value="Tetratricopeptide repeat domain"/>
    <property type="match status" value="2"/>
</dbReference>
<dbReference type="Proteomes" id="UP000440694">
    <property type="component" value="Unassembled WGS sequence"/>
</dbReference>